<keyword evidence="2" id="KW-0812">Transmembrane</keyword>
<reference evidence="4 5" key="1">
    <citation type="submission" date="2023-07" db="EMBL/GenBank/DDBJ databases">
        <authorList>
            <person name="Girao M."/>
            <person name="Carvalho M.F."/>
        </authorList>
    </citation>
    <scope>NUCLEOTIDE SEQUENCE [LARGE SCALE GENOMIC DNA]</scope>
    <source>
        <strain evidence="4 5">YIM65754</strain>
    </source>
</reference>
<protein>
    <submittedName>
        <fullName evidence="4">DUF4328 domain-containing protein</fullName>
    </submittedName>
</protein>
<dbReference type="Proteomes" id="UP001336020">
    <property type="component" value="Unassembled WGS sequence"/>
</dbReference>
<organism evidence="4 5">
    <name type="scientific">Rhodococcus artemisiae</name>
    <dbReference type="NCBI Taxonomy" id="714159"/>
    <lineage>
        <taxon>Bacteria</taxon>
        <taxon>Bacillati</taxon>
        <taxon>Actinomycetota</taxon>
        <taxon>Actinomycetes</taxon>
        <taxon>Mycobacteriales</taxon>
        <taxon>Nocardiaceae</taxon>
        <taxon>Rhodococcus</taxon>
    </lineage>
</organism>
<feature type="transmembrane region" description="Helical" evidence="2">
    <location>
        <begin position="149"/>
        <end position="173"/>
    </location>
</feature>
<feature type="transmembrane region" description="Helical" evidence="2">
    <location>
        <begin position="258"/>
        <end position="280"/>
    </location>
</feature>
<evidence type="ECO:0000256" key="2">
    <source>
        <dbReference type="SAM" id="Phobius"/>
    </source>
</evidence>
<dbReference type="InterPro" id="IPR025565">
    <property type="entry name" value="DUF4328"/>
</dbReference>
<feature type="transmembrane region" description="Helical" evidence="2">
    <location>
        <begin position="228"/>
        <end position="246"/>
    </location>
</feature>
<keyword evidence="5" id="KW-1185">Reference proteome</keyword>
<dbReference type="EMBL" id="JAUTXY010000004">
    <property type="protein sequence ID" value="MEE2058122.1"/>
    <property type="molecule type" value="Genomic_DNA"/>
</dbReference>
<dbReference type="RefSeq" id="WP_330133359.1">
    <property type="nucleotide sequence ID" value="NZ_JAUTXY010000004.1"/>
</dbReference>
<name>A0ABU7LB46_9NOCA</name>
<feature type="region of interest" description="Disordered" evidence="1">
    <location>
        <begin position="54"/>
        <end position="74"/>
    </location>
</feature>
<keyword evidence="2" id="KW-0472">Membrane</keyword>
<dbReference type="Pfam" id="PF14219">
    <property type="entry name" value="DUF4328"/>
    <property type="match status" value="1"/>
</dbReference>
<feature type="transmembrane region" description="Helical" evidence="2">
    <location>
        <begin position="107"/>
        <end position="129"/>
    </location>
</feature>
<gene>
    <name evidence="4" type="ORF">Q7514_11385</name>
</gene>
<proteinExistence type="predicted"/>
<feature type="domain" description="DUF4328" evidence="3">
    <location>
        <begin position="134"/>
        <end position="284"/>
    </location>
</feature>
<evidence type="ECO:0000313" key="5">
    <source>
        <dbReference type="Proteomes" id="UP001336020"/>
    </source>
</evidence>
<evidence type="ECO:0000313" key="4">
    <source>
        <dbReference type="EMBL" id="MEE2058122.1"/>
    </source>
</evidence>
<sequence length="330" mass="35972">MAAYQICVRCESRWPVSYQARQWCPSCRGLLLSPVDTHVAVPPNRRNFRWVVRPQQSEPAEDTAPRAPQSTATPSYDEIPRWGLLDRPRPHDEEPTRAETLAGLAPTLLAGTAAVFGLAAVAELARYVLLLVNRTRLIEPIVLALSDSAVWATQIVGPLVALAAAVASGLRLIEVRGRVFADHGTSDPRSPGSVLFGVVVPGVNLVLPGVFLTEIAHDRPRILRAVRIWWVLIVSNAVLFVFVLFWRQRDALQARADAVLLTAVVAAMAAVVALGALYVVRLFDGADLWGRPLEHRRFTTATGPAYAPIAEIVPAGAVHEDEHRSPVVTQ</sequence>
<comment type="caution">
    <text evidence="4">The sequence shown here is derived from an EMBL/GenBank/DDBJ whole genome shotgun (WGS) entry which is preliminary data.</text>
</comment>
<accession>A0ABU7LB46</accession>
<evidence type="ECO:0000256" key="1">
    <source>
        <dbReference type="SAM" id="MobiDB-lite"/>
    </source>
</evidence>
<keyword evidence="2" id="KW-1133">Transmembrane helix</keyword>
<evidence type="ECO:0000259" key="3">
    <source>
        <dbReference type="Pfam" id="PF14219"/>
    </source>
</evidence>
<feature type="transmembrane region" description="Helical" evidence="2">
    <location>
        <begin position="194"/>
        <end position="216"/>
    </location>
</feature>